<proteinExistence type="predicted"/>
<keyword evidence="1" id="KW-0812">Transmembrane</keyword>
<protein>
    <submittedName>
        <fullName evidence="2">Uncharacterized protein</fullName>
    </submittedName>
</protein>
<dbReference type="Pfam" id="PF07841">
    <property type="entry name" value="DM4_12"/>
    <property type="match status" value="1"/>
</dbReference>
<evidence type="ECO:0000313" key="2">
    <source>
        <dbReference type="EMBL" id="CAD7077431.1"/>
    </source>
</evidence>
<dbReference type="InParanoid" id="A0A7R8UBD3"/>
<dbReference type="PANTHER" id="PTHR21398">
    <property type="entry name" value="AGAP007094-PA"/>
    <property type="match status" value="1"/>
</dbReference>
<dbReference type="InterPro" id="IPR006631">
    <property type="entry name" value="DM4_12"/>
</dbReference>
<dbReference type="EMBL" id="LR899009">
    <property type="protein sequence ID" value="CAD7077431.1"/>
    <property type="molecule type" value="Genomic_DNA"/>
</dbReference>
<dbReference type="AlphaFoldDB" id="A0A7R8UBD3"/>
<evidence type="ECO:0000313" key="3">
    <source>
        <dbReference type="Proteomes" id="UP000594454"/>
    </source>
</evidence>
<evidence type="ECO:0000256" key="1">
    <source>
        <dbReference type="SAM" id="Phobius"/>
    </source>
</evidence>
<dbReference type="OrthoDB" id="8186940at2759"/>
<gene>
    <name evidence="2" type="ORF">HERILL_LOCUS778</name>
</gene>
<keyword evidence="1" id="KW-1133">Transmembrane helix</keyword>
<accession>A0A7R8UBD3</accession>
<sequence length="743" mass="83184">MVERVIRETNVCKRNFCNIACNGGSSSDVSSFLKNQSDSGLLCSFNNKLTIQETEFPNATLMEGWLVGDYFIAELTILNTNIETIEQSAFNSSCFTNLTSLEISHANIHYFPKGILAPLHFLEDLILDNSVKELSPEYLEGVTSTIRSLKVSGITTRNKPNSLFGILPLPKLGTLDLRYDNFGDTIEVDTFENATPTGNLFLPASQISFLPVGIFDSFRKGFQNLDLRNNNLIEVSGEVFEPLIPLYIILKIRLGGNPWDCTYKLSQLAELIEQNTRKFEGPFICASPPELTGKNLSSSILPAPPSTTTEETTEISIEITTTNCGEKDLSLAEFICKNDIIGDNDVCMNMPNQPEAHKILLIKKMDASFNISRVSCGSVQISINATEGNFTILWFRGASKNRKEVNTNSRNYCLGCANLDSQNIVINHLDLGELYTFCVIKDNRSNISPLNCRSYFVDYECNGECWILHQSQTITIGSFAACALLVAFFGALVMFWIIHCNPTLLKGCEWIVVVNKNAVDVVVQPKGSKVYVSSTFNMFPFRIFLIILFTYKICNYATVGWLLFPASTVLQITMSVSAPVELKDMRLYFDWGFQVNYNLPYDLSNFYDVAKWPGHSRQHTRAISYDKYNIQNSTHPADATAGEVYMALEELMIGLGFHETCLLKSVCEVARHPFDLESENLIAEIVNFVLSPSLHKSFGDNEKVYRAAYESAERYGASGIDCDFIYPECPVAFVEAVTKVEFE</sequence>
<name>A0A7R8UBD3_HERIL</name>
<dbReference type="SUPFAM" id="SSF52058">
    <property type="entry name" value="L domain-like"/>
    <property type="match status" value="1"/>
</dbReference>
<organism evidence="2 3">
    <name type="scientific">Hermetia illucens</name>
    <name type="common">Black soldier fly</name>
    <dbReference type="NCBI Taxonomy" id="343691"/>
    <lineage>
        <taxon>Eukaryota</taxon>
        <taxon>Metazoa</taxon>
        <taxon>Ecdysozoa</taxon>
        <taxon>Arthropoda</taxon>
        <taxon>Hexapoda</taxon>
        <taxon>Insecta</taxon>
        <taxon>Pterygota</taxon>
        <taxon>Neoptera</taxon>
        <taxon>Endopterygota</taxon>
        <taxon>Diptera</taxon>
        <taxon>Brachycera</taxon>
        <taxon>Stratiomyomorpha</taxon>
        <taxon>Stratiomyidae</taxon>
        <taxon>Hermetiinae</taxon>
        <taxon>Hermetia</taxon>
    </lineage>
</organism>
<keyword evidence="1" id="KW-0472">Membrane</keyword>
<dbReference type="InterPro" id="IPR032675">
    <property type="entry name" value="LRR_dom_sf"/>
</dbReference>
<reference evidence="2 3" key="1">
    <citation type="submission" date="2020-11" db="EMBL/GenBank/DDBJ databases">
        <authorList>
            <person name="Wallbank WR R."/>
            <person name="Pardo Diaz C."/>
            <person name="Kozak K."/>
            <person name="Martin S."/>
            <person name="Jiggins C."/>
            <person name="Moest M."/>
            <person name="Warren A I."/>
            <person name="Generalovic N T."/>
            <person name="Byers J.R.P. K."/>
            <person name="Montejo-Kovacevich G."/>
            <person name="Yen C E."/>
        </authorList>
    </citation>
    <scope>NUCLEOTIDE SEQUENCE [LARGE SCALE GENOMIC DNA]</scope>
</reference>
<dbReference type="Gene3D" id="3.80.10.10">
    <property type="entry name" value="Ribonuclease Inhibitor"/>
    <property type="match status" value="1"/>
</dbReference>
<dbReference type="Proteomes" id="UP000594454">
    <property type="component" value="Chromosome 1"/>
</dbReference>
<dbReference type="SMART" id="SM00718">
    <property type="entry name" value="DM4_12"/>
    <property type="match status" value="1"/>
</dbReference>
<feature type="transmembrane region" description="Helical" evidence="1">
    <location>
        <begin position="543"/>
        <end position="564"/>
    </location>
</feature>
<keyword evidence="3" id="KW-1185">Reference proteome</keyword>
<dbReference type="PANTHER" id="PTHR21398:SF4">
    <property type="entry name" value="AGAP002980-PA"/>
    <property type="match status" value="1"/>
</dbReference>
<feature type="transmembrane region" description="Helical" evidence="1">
    <location>
        <begin position="476"/>
        <end position="498"/>
    </location>
</feature>